<evidence type="ECO:0000313" key="1">
    <source>
        <dbReference type="EMBL" id="CEK99924.1"/>
    </source>
</evidence>
<feature type="non-terminal residue" evidence="1">
    <location>
        <position position="93"/>
    </location>
</feature>
<protein>
    <submittedName>
        <fullName evidence="1">Uncharacterized protein</fullName>
    </submittedName>
</protein>
<sequence length="93" mass="10248">NNLSEAWQSIDLITSRNKVVPCKKFKLGLTTSHVIPTQLPQLLCNVTTSAHKPQQKFALQNNYSISRSHLLEGEGLSAGVSSEVTLKEDLSTR</sequence>
<proteinExistence type="predicted"/>
<dbReference type="EMBL" id="HACG01053053">
    <property type="protein sequence ID" value="CEK99924.1"/>
    <property type="molecule type" value="Transcribed_RNA"/>
</dbReference>
<feature type="non-terminal residue" evidence="1">
    <location>
        <position position="1"/>
    </location>
</feature>
<name>A0A0B7C394_9EUPU</name>
<accession>A0A0B7C394</accession>
<gene>
    <name evidence="1" type="primary">ORF222454</name>
</gene>
<dbReference type="AlphaFoldDB" id="A0A0B7C394"/>
<reference evidence="1" key="1">
    <citation type="submission" date="2014-12" db="EMBL/GenBank/DDBJ databases">
        <title>Insight into the proteome of Arion vulgaris.</title>
        <authorList>
            <person name="Aradska J."/>
            <person name="Bulat T."/>
            <person name="Smidak R."/>
            <person name="Sarate P."/>
            <person name="Gangsoo J."/>
            <person name="Sialana F."/>
            <person name="Bilban M."/>
            <person name="Lubec G."/>
        </authorList>
    </citation>
    <scope>NUCLEOTIDE SEQUENCE</scope>
    <source>
        <tissue evidence="1">Skin</tissue>
    </source>
</reference>
<organism evidence="1">
    <name type="scientific">Arion vulgaris</name>
    <dbReference type="NCBI Taxonomy" id="1028688"/>
    <lineage>
        <taxon>Eukaryota</taxon>
        <taxon>Metazoa</taxon>
        <taxon>Spiralia</taxon>
        <taxon>Lophotrochozoa</taxon>
        <taxon>Mollusca</taxon>
        <taxon>Gastropoda</taxon>
        <taxon>Heterobranchia</taxon>
        <taxon>Euthyneura</taxon>
        <taxon>Panpulmonata</taxon>
        <taxon>Eupulmonata</taxon>
        <taxon>Stylommatophora</taxon>
        <taxon>Helicina</taxon>
        <taxon>Arionoidea</taxon>
        <taxon>Arionidae</taxon>
        <taxon>Arion</taxon>
    </lineage>
</organism>